<gene>
    <name evidence="1" type="ORF">DSO57_1001772</name>
</gene>
<evidence type="ECO:0000313" key="1">
    <source>
        <dbReference type="EMBL" id="KAJ9071002.1"/>
    </source>
</evidence>
<dbReference type="Proteomes" id="UP001165960">
    <property type="component" value="Unassembled WGS sequence"/>
</dbReference>
<sequence>MDVTMANSPSSWMQYPKMNVVTNRILFLGFEPQTHTDCQLEDPDVQKPKFFGLKSRIDSTLEKPLNLTNEAQTTCASCLFTNPSGLANRSAHVSNIIMTSCPVNRVLHEFPQKQDPPDDGKSYVLKKKIKIPHSNPANDEMMTSDATKDLKTLVNATTKPKEF</sequence>
<proteinExistence type="predicted"/>
<protein>
    <submittedName>
        <fullName evidence="1">Uncharacterized protein</fullName>
    </submittedName>
</protein>
<accession>A0ACC2T8U7</accession>
<organism evidence="1 2">
    <name type="scientific">Entomophthora muscae</name>
    <dbReference type="NCBI Taxonomy" id="34485"/>
    <lineage>
        <taxon>Eukaryota</taxon>
        <taxon>Fungi</taxon>
        <taxon>Fungi incertae sedis</taxon>
        <taxon>Zoopagomycota</taxon>
        <taxon>Entomophthoromycotina</taxon>
        <taxon>Entomophthoromycetes</taxon>
        <taxon>Entomophthorales</taxon>
        <taxon>Entomophthoraceae</taxon>
        <taxon>Entomophthora</taxon>
    </lineage>
</organism>
<evidence type="ECO:0000313" key="2">
    <source>
        <dbReference type="Proteomes" id="UP001165960"/>
    </source>
</evidence>
<dbReference type="EMBL" id="QTSX02003554">
    <property type="protein sequence ID" value="KAJ9071002.1"/>
    <property type="molecule type" value="Genomic_DNA"/>
</dbReference>
<keyword evidence="2" id="KW-1185">Reference proteome</keyword>
<name>A0ACC2T8U7_9FUNG</name>
<comment type="caution">
    <text evidence="1">The sequence shown here is derived from an EMBL/GenBank/DDBJ whole genome shotgun (WGS) entry which is preliminary data.</text>
</comment>
<reference evidence="1" key="1">
    <citation type="submission" date="2022-04" db="EMBL/GenBank/DDBJ databases">
        <title>Genome of the entomopathogenic fungus Entomophthora muscae.</title>
        <authorList>
            <person name="Elya C."/>
            <person name="Lovett B.R."/>
            <person name="Lee E."/>
            <person name="Macias A.M."/>
            <person name="Hajek A.E."/>
            <person name="De Bivort B.L."/>
            <person name="Kasson M.T."/>
            <person name="De Fine Licht H.H."/>
            <person name="Stajich J.E."/>
        </authorList>
    </citation>
    <scope>NUCLEOTIDE SEQUENCE</scope>
    <source>
        <strain evidence="1">Berkeley</strain>
    </source>
</reference>